<dbReference type="Gene3D" id="3.40.720.10">
    <property type="entry name" value="Alkaline Phosphatase, subunit A"/>
    <property type="match status" value="2"/>
</dbReference>
<dbReference type="GO" id="GO:0004035">
    <property type="term" value="F:alkaline phosphatase activity"/>
    <property type="evidence" value="ECO:0007669"/>
    <property type="project" value="UniProtKB-EC"/>
</dbReference>
<keyword evidence="3" id="KW-0460">Magnesium</keyword>
<dbReference type="InterPro" id="IPR017850">
    <property type="entry name" value="Alkaline_phosphatase_core_sf"/>
</dbReference>
<dbReference type="InterPro" id="IPR001952">
    <property type="entry name" value="Alkaline_phosphatase"/>
</dbReference>
<dbReference type="PRINTS" id="PR00113">
    <property type="entry name" value="ALKPHPHTASE"/>
</dbReference>
<dbReference type="EC" id="3.1.3.1" evidence="1"/>
<feature type="transmembrane region" description="Helical" evidence="5">
    <location>
        <begin position="18"/>
        <end position="40"/>
    </location>
</feature>
<keyword evidence="7" id="KW-1185">Reference proteome</keyword>
<dbReference type="STRING" id="7375.A0A0L0CLR0"/>
<dbReference type="OrthoDB" id="8048957at2759"/>
<keyword evidence="5" id="KW-0472">Membrane</keyword>
<dbReference type="EMBL" id="JRES01000232">
    <property type="protein sequence ID" value="KNC33172.1"/>
    <property type="molecule type" value="Genomic_DNA"/>
</dbReference>
<gene>
    <name evidence="6" type="ORF">FF38_03638</name>
</gene>
<evidence type="ECO:0000256" key="2">
    <source>
        <dbReference type="ARBA" id="ARBA00022553"/>
    </source>
</evidence>
<dbReference type="Pfam" id="PF00245">
    <property type="entry name" value="Alk_phosphatase"/>
    <property type="match status" value="1"/>
</dbReference>
<proteinExistence type="inferred from homology"/>
<dbReference type="AlphaFoldDB" id="A0A0L0CLR0"/>
<comment type="caution">
    <text evidence="6">The sequence shown here is derived from an EMBL/GenBank/DDBJ whole genome shotgun (WGS) entry which is preliminary data.</text>
</comment>
<keyword evidence="5" id="KW-1133">Transmembrane helix</keyword>
<name>A0A0L0CLR0_LUCCU</name>
<accession>A0A0L0CLR0</accession>
<keyword evidence="5" id="KW-0812">Transmembrane</keyword>
<feature type="binding site" evidence="3">
    <location>
        <position position="363"/>
    </location>
    <ligand>
        <name>Mg(2+)</name>
        <dbReference type="ChEBI" id="CHEBI:18420"/>
    </ligand>
</feature>
<dbReference type="SUPFAM" id="SSF53649">
    <property type="entry name" value="Alkaline phosphatase-like"/>
    <property type="match status" value="1"/>
</dbReference>
<evidence type="ECO:0000313" key="6">
    <source>
        <dbReference type="EMBL" id="KNC33172.1"/>
    </source>
</evidence>
<dbReference type="PANTHER" id="PTHR11596:SF5">
    <property type="entry name" value="ALKALINE PHOSPHATASE"/>
    <property type="match status" value="1"/>
</dbReference>
<protein>
    <recommendedName>
        <fullName evidence="1">alkaline phosphatase</fullName>
        <ecNumber evidence="1">3.1.3.1</ecNumber>
    </recommendedName>
</protein>
<dbReference type="PANTHER" id="PTHR11596">
    <property type="entry name" value="ALKALINE PHOSPHATASE"/>
    <property type="match status" value="1"/>
</dbReference>
<sequence length="460" mass="51717">MDTQRLVTTKRKFKSTQLFLVAGTILISLLVSVLCIGLTVRYEVDTETADVESVPYWKLKLPPQQEVWYEKGIEELKSVIVKKEQRGEVENVIIFIAEGVNSDMLSRARFMKEDNNSEINHFIWDSFPHLGILKSSCSFEPTCDAFSLATALFGGVRTLKGLGGVDKSVNPRNCQQASNNSFHISSILKQAKALNLRTGFVSTRRVTGPLVAALYAHTSDTNWECDGYIPDNLKIKCQDVALQLIKSKEGRSINVVMGGGRQTLVSKVPVSNRSIIDESVCDSMDKRNLLKDWQSHKISENVSFKLVQTPRGLSRLKGSVMDYVLGVFSNGDITDKGPNLTNMVIKSLDVLKRNDVGYLFVAETAVKSDEVKDFRRVLWDLDETIKETFKYPGFTPNNTVVLTVFLDLNHTAEAPNDIFLYAIGPQSYLFHGVHEETYMAHVISYYLKMGIFRMQTKSKN</sequence>
<dbReference type="Proteomes" id="UP000037069">
    <property type="component" value="Unassembled WGS sequence"/>
</dbReference>
<keyword evidence="2" id="KW-0597">Phosphoprotein</keyword>
<dbReference type="SMART" id="SM00098">
    <property type="entry name" value="alkPPc"/>
    <property type="match status" value="1"/>
</dbReference>
<organism evidence="6 7">
    <name type="scientific">Lucilia cuprina</name>
    <name type="common">Green bottle fly</name>
    <name type="synonym">Australian sheep blowfly</name>
    <dbReference type="NCBI Taxonomy" id="7375"/>
    <lineage>
        <taxon>Eukaryota</taxon>
        <taxon>Metazoa</taxon>
        <taxon>Ecdysozoa</taxon>
        <taxon>Arthropoda</taxon>
        <taxon>Hexapoda</taxon>
        <taxon>Insecta</taxon>
        <taxon>Pterygota</taxon>
        <taxon>Neoptera</taxon>
        <taxon>Endopterygota</taxon>
        <taxon>Diptera</taxon>
        <taxon>Brachycera</taxon>
        <taxon>Muscomorpha</taxon>
        <taxon>Oestroidea</taxon>
        <taxon>Calliphoridae</taxon>
        <taxon>Luciliinae</taxon>
        <taxon>Lucilia</taxon>
    </lineage>
</organism>
<comment type="similarity">
    <text evidence="4">Belongs to the alkaline phosphatase family.</text>
</comment>
<comment type="cofactor">
    <cofactor evidence="3">
        <name>Mg(2+)</name>
        <dbReference type="ChEBI" id="CHEBI:18420"/>
    </cofactor>
    <text evidence="3">Binds 1 Mg(2+) ion.</text>
</comment>
<evidence type="ECO:0000313" key="7">
    <source>
        <dbReference type="Proteomes" id="UP000037069"/>
    </source>
</evidence>
<evidence type="ECO:0000256" key="3">
    <source>
        <dbReference type="PIRSR" id="PIRSR601952-2"/>
    </source>
</evidence>
<dbReference type="GO" id="GO:0046872">
    <property type="term" value="F:metal ion binding"/>
    <property type="evidence" value="ECO:0007669"/>
    <property type="project" value="UniProtKB-KW"/>
</dbReference>
<keyword evidence="3" id="KW-0479">Metal-binding</keyword>
<evidence type="ECO:0000256" key="1">
    <source>
        <dbReference type="ARBA" id="ARBA00012647"/>
    </source>
</evidence>
<dbReference type="OMA" id="WESFPHL"/>
<reference evidence="6 7" key="1">
    <citation type="journal article" date="2015" name="Nat. Commun.">
        <title>Lucilia cuprina genome unlocks parasitic fly biology to underpin future interventions.</title>
        <authorList>
            <person name="Anstead C.A."/>
            <person name="Korhonen P.K."/>
            <person name="Young N.D."/>
            <person name="Hall R.S."/>
            <person name="Jex A.R."/>
            <person name="Murali S.C."/>
            <person name="Hughes D.S."/>
            <person name="Lee S.F."/>
            <person name="Perry T."/>
            <person name="Stroehlein A.J."/>
            <person name="Ansell B.R."/>
            <person name="Breugelmans B."/>
            <person name="Hofmann A."/>
            <person name="Qu J."/>
            <person name="Dugan S."/>
            <person name="Lee S.L."/>
            <person name="Chao H."/>
            <person name="Dinh H."/>
            <person name="Han Y."/>
            <person name="Doddapaneni H.V."/>
            <person name="Worley K.C."/>
            <person name="Muzny D.M."/>
            <person name="Ioannidis P."/>
            <person name="Waterhouse R.M."/>
            <person name="Zdobnov E.M."/>
            <person name="James P.J."/>
            <person name="Bagnall N.H."/>
            <person name="Kotze A.C."/>
            <person name="Gibbs R.A."/>
            <person name="Richards S."/>
            <person name="Batterham P."/>
            <person name="Gasser R.B."/>
        </authorList>
    </citation>
    <scope>NUCLEOTIDE SEQUENCE [LARGE SCALE GENOMIC DNA]</scope>
    <source>
        <strain evidence="6 7">LS</strain>
        <tissue evidence="6">Full body</tissue>
    </source>
</reference>
<evidence type="ECO:0000256" key="5">
    <source>
        <dbReference type="SAM" id="Phobius"/>
    </source>
</evidence>
<evidence type="ECO:0000256" key="4">
    <source>
        <dbReference type="RuleBase" id="RU003946"/>
    </source>
</evidence>